<dbReference type="Gene3D" id="3.40.30.10">
    <property type="entry name" value="Glutaredoxin"/>
    <property type="match status" value="1"/>
</dbReference>
<reference evidence="9 10" key="1">
    <citation type="submission" date="2017-07" db="EMBL/GenBank/DDBJ databases">
        <title>The genome sequence of Paludifilum halophilum highlights mechanisms for microbial adaptation to high salt environemnts.</title>
        <authorList>
            <person name="Belbahri L."/>
        </authorList>
    </citation>
    <scope>NUCLEOTIDE SEQUENCE [LARGE SCALE GENOMIC DNA]</scope>
    <source>
        <strain evidence="9 10">DSM 102817</strain>
    </source>
</reference>
<dbReference type="GO" id="GO:0008379">
    <property type="term" value="F:thioredoxin peroxidase activity"/>
    <property type="evidence" value="ECO:0007669"/>
    <property type="project" value="TreeGrafter"/>
</dbReference>
<name>A0A235B5H6_9BACL</name>
<keyword evidence="10" id="KW-1185">Reference proteome</keyword>
<dbReference type="PANTHER" id="PTHR10681">
    <property type="entry name" value="THIOREDOXIN PEROXIDASE"/>
    <property type="match status" value="1"/>
</dbReference>
<keyword evidence="3" id="KW-0049">Antioxidant</keyword>
<comment type="similarity">
    <text evidence="1">Belongs to the peroxiredoxin family. AhpC/Prx1 subfamily.</text>
</comment>
<dbReference type="InterPro" id="IPR024706">
    <property type="entry name" value="Peroxiredoxin_AhpC-typ"/>
</dbReference>
<keyword evidence="6" id="KW-0676">Redox-active center</keyword>
<evidence type="ECO:0000313" key="9">
    <source>
        <dbReference type="EMBL" id="OYD07492.1"/>
    </source>
</evidence>
<dbReference type="GO" id="GO:0033554">
    <property type="term" value="P:cellular response to stress"/>
    <property type="evidence" value="ECO:0007669"/>
    <property type="project" value="TreeGrafter"/>
</dbReference>
<dbReference type="InterPro" id="IPR036249">
    <property type="entry name" value="Thioredoxin-like_sf"/>
</dbReference>
<feature type="active site" description="Cysteine sulfenic acid (-SOH) intermediate; for peroxidase activity" evidence="7">
    <location>
        <position position="51"/>
    </location>
</feature>
<organism evidence="9 10">
    <name type="scientific">Paludifilum halophilum</name>
    <dbReference type="NCBI Taxonomy" id="1642702"/>
    <lineage>
        <taxon>Bacteria</taxon>
        <taxon>Bacillati</taxon>
        <taxon>Bacillota</taxon>
        <taxon>Bacilli</taxon>
        <taxon>Bacillales</taxon>
        <taxon>Thermoactinomycetaceae</taxon>
        <taxon>Paludifilum</taxon>
    </lineage>
</organism>
<proteinExistence type="inferred from homology"/>
<dbReference type="CDD" id="cd03015">
    <property type="entry name" value="PRX_Typ2cys"/>
    <property type="match status" value="1"/>
</dbReference>
<dbReference type="GO" id="GO:0005829">
    <property type="term" value="C:cytosol"/>
    <property type="evidence" value="ECO:0007669"/>
    <property type="project" value="TreeGrafter"/>
</dbReference>
<dbReference type="InterPro" id="IPR013766">
    <property type="entry name" value="Thioredoxin_domain"/>
</dbReference>
<evidence type="ECO:0000256" key="2">
    <source>
        <dbReference type="ARBA" id="ARBA00022559"/>
    </source>
</evidence>
<dbReference type="FunFam" id="3.40.30.10:FF:000101">
    <property type="entry name" value="2-cys peroxiredoxin"/>
    <property type="match status" value="1"/>
</dbReference>
<dbReference type="PANTHER" id="PTHR10681:SF121">
    <property type="entry name" value="ALKYL HYDROPEROXIDE REDUCTASE C"/>
    <property type="match status" value="1"/>
</dbReference>
<dbReference type="GO" id="GO:0042744">
    <property type="term" value="P:hydrogen peroxide catabolic process"/>
    <property type="evidence" value="ECO:0007669"/>
    <property type="project" value="TreeGrafter"/>
</dbReference>
<keyword evidence="2 9" id="KW-0575">Peroxidase</keyword>
<feature type="domain" description="Thioredoxin" evidence="8">
    <location>
        <begin position="4"/>
        <end position="164"/>
    </location>
</feature>
<evidence type="ECO:0000256" key="4">
    <source>
        <dbReference type="ARBA" id="ARBA00023002"/>
    </source>
</evidence>
<dbReference type="OrthoDB" id="9812811at2"/>
<dbReference type="PROSITE" id="PS51352">
    <property type="entry name" value="THIOREDOXIN_2"/>
    <property type="match status" value="1"/>
</dbReference>
<gene>
    <name evidence="9" type="ORF">CHM34_11375</name>
</gene>
<accession>A0A235B5H6</accession>
<dbReference type="SUPFAM" id="SSF52833">
    <property type="entry name" value="Thioredoxin-like"/>
    <property type="match status" value="1"/>
</dbReference>
<sequence>MADRMVGLPAPDFEMLSTKDLETLEEKVKLSDYEGQWLILFFYPLDFTFVCPTEITALSDRYEEFEDLDCEIIGVSTDSVHSHRAWIKTPRDENGLGDVKYPLASDITHKVSRDYGVLIEEEGVALRGLFIIDPEGILRYQVVSDNNIGRSVDETLRVLQALQTGGLCPSDWKPGQKTLEV</sequence>
<dbReference type="GO" id="GO:0045454">
    <property type="term" value="P:cell redox homeostasis"/>
    <property type="evidence" value="ECO:0007669"/>
    <property type="project" value="TreeGrafter"/>
</dbReference>
<protein>
    <submittedName>
        <fullName evidence="9">Thioredoxin peroxidase</fullName>
    </submittedName>
</protein>
<evidence type="ECO:0000256" key="5">
    <source>
        <dbReference type="ARBA" id="ARBA00023157"/>
    </source>
</evidence>
<evidence type="ECO:0000256" key="6">
    <source>
        <dbReference type="ARBA" id="ARBA00023284"/>
    </source>
</evidence>
<dbReference type="Proteomes" id="UP000215459">
    <property type="component" value="Unassembled WGS sequence"/>
</dbReference>
<dbReference type="Pfam" id="PF00578">
    <property type="entry name" value="AhpC-TSA"/>
    <property type="match status" value="1"/>
</dbReference>
<dbReference type="InterPro" id="IPR000866">
    <property type="entry name" value="AhpC/TSA"/>
</dbReference>
<dbReference type="PIRSF" id="PIRSF000239">
    <property type="entry name" value="AHPC"/>
    <property type="match status" value="1"/>
</dbReference>
<keyword evidence="5" id="KW-1015">Disulfide bond</keyword>
<dbReference type="InterPro" id="IPR050217">
    <property type="entry name" value="Peroxiredoxin"/>
</dbReference>
<dbReference type="RefSeq" id="WP_094264728.1">
    <property type="nucleotide sequence ID" value="NZ_NOWF01000006.1"/>
</dbReference>
<dbReference type="AlphaFoldDB" id="A0A235B5H6"/>
<comment type="caution">
    <text evidence="9">The sequence shown here is derived from an EMBL/GenBank/DDBJ whole genome shotgun (WGS) entry which is preliminary data.</text>
</comment>
<keyword evidence="4" id="KW-0560">Oxidoreductase</keyword>
<dbReference type="GO" id="GO:0006979">
    <property type="term" value="P:response to oxidative stress"/>
    <property type="evidence" value="ECO:0007669"/>
    <property type="project" value="TreeGrafter"/>
</dbReference>
<evidence type="ECO:0000256" key="3">
    <source>
        <dbReference type="ARBA" id="ARBA00022862"/>
    </source>
</evidence>
<evidence type="ECO:0000313" key="10">
    <source>
        <dbReference type="Proteomes" id="UP000215459"/>
    </source>
</evidence>
<dbReference type="EMBL" id="NOWF01000006">
    <property type="protein sequence ID" value="OYD07492.1"/>
    <property type="molecule type" value="Genomic_DNA"/>
</dbReference>
<evidence type="ECO:0000259" key="8">
    <source>
        <dbReference type="PROSITE" id="PS51352"/>
    </source>
</evidence>
<evidence type="ECO:0000256" key="1">
    <source>
        <dbReference type="ARBA" id="ARBA00009796"/>
    </source>
</evidence>
<evidence type="ECO:0000256" key="7">
    <source>
        <dbReference type="PIRSR" id="PIRSR000239-1"/>
    </source>
</evidence>